<dbReference type="RefSeq" id="WP_055257855.1">
    <property type="nucleotide sequence ID" value="NZ_BCMV01000077.1"/>
</dbReference>
<dbReference type="InterPro" id="IPR024072">
    <property type="entry name" value="DHFR-like_dom_sf"/>
</dbReference>
<dbReference type="PANTHER" id="PTHR38011">
    <property type="entry name" value="DIHYDROFOLATE REDUCTASE FAMILY PROTEIN (AFU_ORTHOLOGUE AFUA_8G06820)"/>
    <property type="match status" value="1"/>
</dbReference>
<dbReference type="PANTHER" id="PTHR38011:SF11">
    <property type="entry name" value="2,5-DIAMINO-6-RIBOSYLAMINO-4(3H)-PYRIMIDINONE 5'-PHOSPHATE REDUCTASE"/>
    <property type="match status" value="1"/>
</dbReference>
<dbReference type="InterPro" id="IPR002734">
    <property type="entry name" value="RibDG_C"/>
</dbReference>
<accession>A0ABM9UNK5</accession>
<protein>
    <submittedName>
        <fullName evidence="2">5-amino-6-(5-phosphoribosylamino)uracil reductase</fullName>
    </submittedName>
</protein>
<dbReference type="EMBL" id="CYZR01000002">
    <property type="protein sequence ID" value="CUN66736.1"/>
    <property type="molecule type" value="Genomic_DNA"/>
</dbReference>
<sequence length="177" mass="19778">MNRKVILYITASLDGYIARKDGSIDWLSGDGSDPNIDNGYSAFCKTVDTIIMGSKTYEQIIHELSPNMWIYDGMQCFVATTRNLDEDSNVKFVKGDLCALVSTLKQQKGKNIWIIGGAEIIEELLKENLIDEYIISVIPTILGDGIPLFKTGVPETKLKLKNLRPLDGVVELTYTKR</sequence>
<dbReference type="Gene3D" id="3.40.430.10">
    <property type="entry name" value="Dihydrofolate Reductase, subunit A"/>
    <property type="match status" value="1"/>
</dbReference>
<gene>
    <name evidence="2" type="primary">yyaP</name>
    <name evidence="2" type="ORF">ERS852473_00794</name>
</gene>
<evidence type="ECO:0000313" key="3">
    <source>
        <dbReference type="Proteomes" id="UP000095488"/>
    </source>
</evidence>
<evidence type="ECO:0000313" key="2">
    <source>
        <dbReference type="EMBL" id="CUN66736.1"/>
    </source>
</evidence>
<reference evidence="2 3" key="1">
    <citation type="submission" date="2015-09" db="EMBL/GenBank/DDBJ databases">
        <authorList>
            <consortium name="Pathogen Informatics"/>
        </authorList>
    </citation>
    <scope>NUCLEOTIDE SEQUENCE [LARGE SCALE GENOMIC DNA]</scope>
    <source>
        <strain evidence="2 3">2789STDY5834858</strain>
    </source>
</reference>
<keyword evidence="3" id="KW-1185">Reference proteome</keyword>
<dbReference type="Pfam" id="PF01872">
    <property type="entry name" value="RibD_C"/>
    <property type="match status" value="1"/>
</dbReference>
<organism evidence="2 3">
    <name type="scientific">Sarcina ventriculi</name>
    <name type="common">Clostridium ventriculi</name>
    <dbReference type="NCBI Taxonomy" id="1267"/>
    <lineage>
        <taxon>Bacteria</taxon>
        <taxon>Bacillati</taxon>
        <taxon>Bacillota</taxon>
        <taxon>Clostridia</taxon>
        <taxon>Eubacteriales</taxon>
        <taxon>Clostridiaceae</taxon>
        <taxon>Sarcina</taxon>
    </lineage>
</organism>
<name>A0ABM9UNK5_SARVE</name>
<dbReference type="Proteomes" id="UP000095488">
    <property type="component" value="Unassembled WGS sequence"/>
</dbReference>
<dbReference type="InterPro" id="IPR050765">
    <property type="entry name" value="Riboflavin_Biosynth_HTPR"/>
</dbReference>
<dbReference type="SUPFAM" id="SSF53597">
    <property type="entry name" value="Dihydrofolate reductase-like"/>
    <property type="match status" value="1"/>
</dbReference>
<comment type="caution">
    <text evidence="2">The sequence shown here is derived from an EMBL/GenBank/DDBJ whole genome shotgun (WGS) entry which is preliminary data.</text>
</comment>
<proteinExistence type="predicted"/>
<dbReference type="PRINTS" id="PR00070">
    <property type="entry name" value="DHFR"/>
</dbReference>
<feature type="domain" description="Bacterial bifunctional deaminase-reductase C-terminal" evidence="1">
    <location>
        <begin position="3"/>
        <end position="167"/>
    </location>
</feature>
<evidence type="ECO:0000259" key="1">
    <source>
        <dbReference type="Pfam" id="PF01872"/>
    </source>
</evidence>